<comment type="caution">
    <text evidence="2">The sequence shown here is derived from an EMBL/GenBank/DDBJ whole genome shotgun (WGS) entry which is preliminary data.</text>
</comment>
<organism evidence="2 3">
    <name type="scientific">Lentinula lateritia</name>
    <dbReference type="NCBI Taxonomy" id="40482"/>
    <lineage>
        <taxon>Eukaryota</taxon>
        <taxon>Fungi</taxon>
        <taxon>Dikarya</taxon>
        <taxon>Basidiomycota</taxon>
        <taxon>Agaricomycotina</taxon>
        <taxon>Agaricomycetes</taxon>
        <taxon>Agaricomycetidae</taxon>
        <taxon>Agaricales</taxon>
        <taxon>Marasmiineae</taxon>
        <taxon>Omphalotaceae</taxon>
        <taxon>Lentinula</taxon>
    </lineage>
</organism>
<gene>
    <name evidence="2" type="ORF">C8J55DRAFT_609003</name>
</gene>
<sequence length="405" mass="43754">MTRKRSSEELGGHGQETSKKKLRRKSPCTRDSPQVRRASIGTDEEEIIPPSEPDLTSPNPYALRPNVSLKSPKITSNMQIQSDYITRGWCQAFDQDVVPASPDPPTPSSSNPLLLNLNSTLPPRVIVDFFDNPNINQAEIIRQASSTLRLSQQHYFPMQNSPLPSDFSELSVRGSSPYFNSDTPIQCSPYLVNANIQNSQPISTQGTALECIKNATATVARQISYPSIAVLSESPNTPYSQHNSVTPGQPKTLAIKNINSAISDRDFGSSSNCTAPSISIPLLSSSSLLPLLPSPFIRAVDHIPFTEPAITSTAVCEPQFLNAESGILLNDGGNNNPTTIDASAPIPVRTTTIAAWRARAARIIVARHFLSTKLGVKLDEALVEGDFTSVSSVAQDGIEILGLLL</sequence>
<evidence type="ECO:0000313" key="2">
    <source>
        <dbReference type="EMBL" id="KAJ4467395.1"/>
    </source>
</evidence>
<dbReference type="EMBL" id="JANVFS010000041">
    <property type="protein sequence ID" value="KAJ4467395.1"/>
    <property type="molecule type" value="Genomic_DNA"/>
</dbReference>
<protein>
    <submittedName>
        <fullName evidence="2">Uncharacterized protein</fullName>
    </submittedName>
</protein>
<proteinExistence type="predicted"/>
<evidence type="ECO:0000313" key="3">
    <source>
        <dbReference type="Proteomes" id="UP001150238"/>
    </source>
</evidence>
<reference evidence="2" key="2">
    <citation type="journal article" date="2023" name="Proc. Natl. Acad. Sci. U.S.A.">
        <title>A global phylogenomic analysis of the shiitake genus Lentinula.</title>
        <authorList>
            <person name="Sierra-Patev S."/>
            <person name="Min B."/>
            <person name="Naranjo-Ortiz M."/>
            <person name="Looney B."/>
            <person name="Konkel Z."/>
            <person name="Slot J.C."/>
            <person name="Sakamoto Y."/>
            <person name="Steenwyk J.L."/>
            <person name="Rokas A."/>
            <person name="Carro J."/>
            <person name="Camarero S."/>
            <person name="Ferreira P."/>
            <person name="Molpeceres G."/>
            <person name="Ruiz-Duenas F.J."/>
            <person name="Serrano A."/>
            <person name="Henrissat B."/>
            <person name="Drula E."/>
            <person name="Hughes K.W."/>
            <person name="Mata J.L."/>
            <person name="Ishikawa N.K."/>
            <person name="Vargas-Isla R."/>
            <person name="Ushijima S."/>
            <person name="Smith C.A."/>
            <person name="Donoghue J."/>
            <person name="Ahrendt S."/>
            <person name="Andreopoulos W."/>
            <person name="He G."/>
            <person name="LaButti K."/>
            <person name="Lipzen A."/>
            <person name="Ng V."/>
            <person name="Riley R."/>
            <person name="Sandor L."/>
            <person name="Barry K."/>
            <person name="Martinez A.T."/>
            <person name="Xiao Y."/>
            <person name="Gibbons J.G."/>
            <person name="Terashima K."/>
            <person name="Grigoriev I.V."/>
            <person name="Hibbett D."/>
        </authorList>
    </citation>
    <scope>NUCLEOTIDE SEQUENCE</scope>
    <source>
        <strain evidence="2">Sp2 HRB7682 ss15</strain>
    </source>
</reference>
<dbReference type="AlphaFoldDB" id="A0A9W8ZVK4"/>
<evidence type="ECO:0000256" key="1">
    <source>
        <dbReference type="SAM" id="MobiDB-lite"/>
    </source>
</evidence>
<feature type="region of interest" description="Disordered" evidence="1">
    <location>
        <begin position="1"/>
        <end position="67"/>
    </location>
</feature>
<accession>A0A9W8ZVK4</accession>
<dbReference type="Proteomes" id="UP001150238">
    <property type="component" value="Unassembled WGS sequence"/>
</dbReference>
<feature type="compositionally biased region" description="Basic and acidic residues" evidence="1">
    <location>
        <begin position="1"/>
        <end position="19"/>
    </location>
</feature>
<name>A0A9W8ZVK4_9AGAR</name>
<reference evidence="2" key="1">
    <citation type="submission" date="2022-08" db="EMBL/GenBank/DDBJ databases">
        <authorList>
            <consortium name="DOE Joint Genome Institute"/>
            <person name="Min B."/>
            <person name="Riley R."/>
            <person name="Sierra-Patev S."/>
            <person name="Naranjo-Ortiz M."/>
            <person name="Looney B."/>
            <person name="Konkel Z."/>
            <person name="Slot J.C."/>
            <person name="Sakamoto Y."/>
            <person name="Steenwyk J.L."/>
            <person name="Rokas A."/>
            <person name="Carro J."/>
            <person name="Camarero S."/>
            <person name="Ferreira P."/>
            <person name="Molpeceres G."/>
            <person name="Ruiz-Duenas F.J."/>
            <person name="Serrano A."/>
            <person name="Henrissat B."/>
            <person name="Drula E."/>
            <person name="Hughes K.W."/>
            <person name="Mata J.L."/>
            <person name="Ishikawa N.K."/>
            <person name="Vargas-Isla R."/>
            <person name="Ushijima S."/>
            <person name="Smith C.A."/>
            <person name="Ahrendt S."/>
            <person name="Andreopoulos W."/>
            <person name="He G."/>
            <person name="Labutti K."/>
            <person name="Lipzen A."/>
            <person name="Ng V."/>
            <person name="Sandor L."/>
            <person name="Barry K."/>
            <person name="Martinez A.T."/>
            <person name="Xiao Y."/>
            <person name="Gibbons J.G."/>
            <person name="Terashima K."/>
            <person name="Hibbett D.S."/>
            <person name="Grigoriev I.V."/>
        </authorList>
    </citation>
    <scope>NUCLEOTIDE SEQUENCE</scope>
    <source>
        <strain evidence="2">Sp2 HRB7682 ss15</strain>
    </source>
</reference>